<dbReference type="AlphaFoldDB" id="A0AAJ5VW32"/>
<gene>
    <name evidence="1" type="ORF">P0Y65_03010</name>
</gene>
<organism evidence="1 2">
    <name type="scientific">Candidatus Devosia phytovorans</name>
    <dbReference type="NCBI Taxonomy" id="3121372"/>
    <lineage>
        <taxon>Bacteria</taxon>
        <taxon>Pseudomonadati</taxon>
        <taxon>Pseudomonadota</taxon>
        <taxon>Alphaproteobacteria</taxon>
        <taxon>Hyphomicrobiales</taxon>
        <taxon>Devosiaceae</taxon>
        <taxon>Devosia</taxon>
    </lineage>
</organism>
<sequence>MPTISIFFGMIITMYWDDHPPPHYHVRYKDQRAVVSIETGLLTHGRLPADARRLIAKWTERHRAELMANWARAEQDTALWPIRGADEDD</sequence>
<dbReference type="Pfam" id="PF13711">
    <property type="entry name" value="DUF4160"/>
    <property type="match status" value="1"/>
</dbReference>
<dbReference type="EMBL" id="CP119312">
    <property type="protein sequence ID" value="WEK05245.1"/>
    <property type="molecule type" value="Genomic_DNA"/>
</dbReference>
<dbReference type="Proteomes" id="UP001217476">
    <property type="component" value="Chromosome"/>
</dbReference>
<evidence type="ECO:0000313" key="1">
    <source>
        <dbReference type="EMBL" id="WEK05245.1"/>
    </source>
</evidence>
<accession>A0AAJ5VW32</accession>
<dbReference type="InterPro" id="IPR025427">
    <property type="entry name" value="DUF4160"/>
</dbReference>
<evidence type="ECO:0000313" key="2">
    <source>
        <dbReference type="Proteomes" id="UP001217476"/>
    </source>
</evidence>
<proteinExistence type="predicted"/>
<protein>
    <submittedName>
        <fullName evidence="1">DUF4160 domain-containing protein</fullName>
    </submittedName>
</protein>
<reference evidence="1" key="1">
    <citation type="submission" date="2023-03" db="EMBL/GenBank/DDBJ databases">
        <title>Andean soil-derived lignocellulolytic bacterial consortium as a source of novel taxa and putative plastic-active enzymes.</title>
        <authorList>
            <person name="Diaz-Garcia L."/>
            <person name="Chuvochina M."/>
            <person name="Feuerriegel G."/>
            <person name="Bunk B."/>
            <person name="Sproer C."/>
            <person name="Streit W.R."/>
            <person name="Rodriguez L.M."/>
            <person name="Overmann J."/>
            <person name="Jimenez D.J."/>
        </authorList>
    </citation>
    <scope>NUCLEOTIDE SEQUENCE</scope>
    <source>
        <strain evidence="1">MAG 4196</strain>
    </source>
</reference>
<name>A0AAJ5VW32_9HYPH</name>